<feature type="compositionally biased region" description="Low complexity" evidence="2">
    <location>
        <begin position="172"/>
        <end position="192"/>
    </location>
</feature>
<evidence type="ECO:0000313" key="5">
    <source>
        <dbReference type="EMBL" id="KAJ1920153.1"/>
    </source>
</evidence>
<dbReference type="InterPro" id="IPR052982">
    <property type="entry name" value="SRP1/TIP1-like"/>
</dbReference>
<proteinExistence type="predicted"/>
<feature type="domain" description="Yeast cell wall synthesis Kre9/Knh1-like N-terminal" evidence="4">
    <location>
        <begin position="24"/>
        <end position="116"/>
    </location>
</feature>
<dbReference type="EMBL" id="JANBPU010000017">
    <property type="protein sequence ID" value="KAJ1920153.1"/>
    <property type="molecule type" value="Genomic_DNA"/>
</dbReference>
<evidence type="ECO:0000256" key="2">
    <source>
        <dbReference type="SAM" id="MobiDB-lite"/>
    </source>
</evidence>
<reference evidence="5" key="1">
    <citation type="submission" date="2022-07" db="EMBL/GenBank/DDBJ databases">
        <title>Phylogenomic reconstructions and comparative analyses of Kickxellomycotina fungi.</title>
        <authorList>
            <person name="Reynolds N.K."/>
            <person name="Stajich J.E."/>
            <person name="Barry K."/>
            <person name="Grigoriev I.V."/>
            <person name="Crous P."/>
            <person name="Smith M.E."/>
        </authorList>
    </citation>
    <scope>NUCLEOTIDE SEQUENCE</scope>
    <source>
        <strain evidence="5">NBRC 100468</strain>
    </source>
</reference>
<keyword evidence="1 3" id="KW-0732">Signal</keyword>
<dbReference type="Pfam" id="PF10342">
    <property type="entry name" value="Kre9_KNH"/>
    <property type="match status" value="1"/>
</dbReference>
<comment type="caution">
    <text evidence="5">The sequence shown here is derived from an EMBL/GenBank/DDBJ whole genome shotgun (WGS) entry which is preliminary data.</text>
</comment>
<feature type="region of interest" description="Disordered" evidence="2">
    <location>
        <begin position="134"/>
        <end position="218"/>
    </location>
</feature>
<evidence type="ECO:0000313" key="6">
    <source>
        <dbReference type="Proteomes" id="UP001150538"/>
    </source>
</evidence>
<organism evidence="5 6">
    <name type="scientific">Mycoemilia scoparia</name>
    <dbReference type="NCBI Taxonomy" id="417184"/>
    <lineage>
        <taxon>Eukaryota</taxon>
        <taxon>Fungi</taxon>
        <taxon>Fungi incertae sedis</taxon>
        <taxon>Zoopagomycota</taxon>
        <taxon>Kickxellomycotina</taxon>
        <taxon>Kickxellomycetes</taxon>
        <taxon>Kickxellales</taxon>
        <taxon>Kickxellaceae</taxon>
        <taxon>Mycoemilia</taxon>
    </lineage>
</organism>
<evidence type="ECO:0000256" key="3">
    <source>
        <dbReference type="SAM" id="SignalP"/>
    </source>
</evidence>
<dbReference type="PANTHER" id="PTHR40633">
    <property type="entry name" value="MATRIX PROTEIN, PUTATIVE (AFU_ORTHOLOGUE AFUA_8G05410)-RELATED"/>
    <property type="match status" value="1"/>
</dbReference>
<feature type="chain" id="PRO_5040955215" description="Yeast cell wall synthesis Kre9/Knh1-like N-terminal domain-containing protein" evidence="3">
    <location>
        <begin position="20"/>
        <end position="244"/>
    </location>
</feature>
<gene>
    <name evidence="5" type="ORF">H4219_001526</name>
</gene>
<keyword evidence="6" id="KW-1185">Reference proteome</keyword>
<sequence length="244" mass="24888">MKVFAISTLIFAALALGDSLQINSPVKGTKLTANENSTVTWISSDGKPLTGNVSIEIMSGDDPNNLKSIAVVGQNVPATAGAYSFHLPANLPHGSNYAVRVTSSDGTMHYSHYFDVSNTNSPTSSASASVSASSSASQSASKSSESESASASASSSRKSQSESESESESESKSASSSKSHSSSSSESESSESSESKSSKASRSHSRSGDDDHSSESEGAAVAIGNSFSFGVTAAVFAFCAAQLY</sequence>
<dbReference type="Proteomes" id="UP001150538">
    <property type="component" value="Unassembled WGS sequence"/>
</dbReference>
<name>A0A9W8A3C0_9FUNG</name>
<dbReference type="AlphaFoldDB" id="A0A9W8A3C0"/>
<accession>A0A9W8A3C0</accession>
<feature type="compositionally biased region" description="Low complexity" evidence="2">
    <location>
        <begin position="134"/>
        <end position="158"/>
    </location>
</feature>
<dbReference type="PANTHER" id="PTHR40633:SF1">
    <property type="entry name" value="GPI ANCHORED SERINE-THREONINE RICH PROTEIN (AFU_ORTHOLOGUE AFUA_1G03630)"/>
    <property type="match status" value="1"/>
</dbReference>
<dbReference type="OrthoDB" id="2260257at2759"/>
<dbReference type="InterPro" id="IPR018466">
    <property type="entry name" value="Kre9/Knh1-like_N"/>
</dbReference>
<protein>
    <recommendedName>
        <fullName evidence="4">Yeast cell wall synthesis Kre9/Knh1-like N-terminal domain-containing protein</fullName>
    </recommendedName>
</protein>
<feature type="compositionally biased region" description="Basic and acidic residues" evidence="2">
    <location>
        <begin position="206"/>
        <end position="215"/>
    </location>
</feature>
<feature type="signal peptide" evidence="3">
    <location>
        <begin position="1"/>
        <end position="19"/>
    </location>
</feature>
<evidence type="ECO:0000259" key="4">
    <source>
        <dbReference type="Pfam" id="PF10342"/>
    </source>
</evidence>
<evidence type="ECO:0000256" key="1">
    <source>
        <dbReference type="ARBA" id="ARBA00022729"/>
    </source>
</evidence>